<keyword evidence="2" id="KW-1185">Reference proteome</keyword>
<evidence type="ECO:0000313" key="1">
    <source>
        <dbReference type="EMBL" id="KAJ7300544.1"/>
    </source>
</evidence>
<gene>
    <name evidence="1" type="ORF">DFH08DRAFT_828359</name>
</gene>
<comment type="caution">
    <text evidence="1">The sequence shown here is derived from an EMBL/GenBank/DDBJ whole genome shotgun (WGS) entry which is preliminary data.</text>
</comment>
<accession>A0AAD6YX70</accession>
<sequence length="584" mass="65727">MSSNSNQQKIDAYNDLSPEARAAQHQAHITRVLDWITGDAPPRTCEQALDLVRRVPPVKLGGESCKTKDMSQTERAFVRRLHRVKLVSDWMDNAVAAVDFRPVLVNRSQRFDMTSMWTADRAQPRGPDRVENTVDEFHKAFVLDPAAAIAGIMIEVRYAPQTDGSATDLRVGDKQDTAGAARNYIVAEDKRGRVWLEHESGVLDLLKAETVPCYNKEDDPKPEPPVRICVQMHKFQAFYGKIFLPCGVVYVRRGASEDELEFSRVYHDLDGDVRRTACLIIEAQRRPRGQYGMSVPGFVRSISEIWPFRVIAAWFYRQVLQLLLQFQTFCGTPTVAVGQLESLWSLYKALSPWPPSALKVNRLKFPMIFSTPLGTGASGDVWLSNDRNYVIKLFLNRDVAEHEADILLKCQEHLGPAVATFHGLYSDGWRFGVVTRFMGSVIGPLDHAPLDQRQQLLTALHKLHSCGIHHHDGQYRTYTGGKYPSHTITKDNHSLLCNICITWTVLESSIIRTVSRSRMVKILGLPVTVDQQAFTPTSEQIGTLKNYIHIGEGKEIGWMKPLRVGDEGLEEALRSGRPLAATIM</sequence>
<name>A0AAD6YX70_9AGAR</name>
<organism evidence="1 2">
    <name type="scientific">Mycena albidolilacea</name>
    <dbReference type="NCBI Taxonomy" id="1033008"/>
    <lineage>
        <taxon>Eukaryota</taxon>
        <taxon>Fungi</taxon>
        <taxon>Dikarya</taxon>
        <taxon>Basidiomycota</taxon>
        <taxon>Agaricomycotina</taxon>
        <taxon>Agaricomycetes</taxon>
        <taxon>Agaricomycetidae</taxon>
        <taxon>Agaricales</taxon>
        <taxon>Marasmiineae</taxon>
        <taxon>Mycenaceae</taxon>
        <taxon>Mycena</taxon>
    </lineage>
</organism>
<proteinExistence type="predicted"/>
<dbReference type="Proteomes" id="UP001218218">
    <property type="component" value="Unassembled WGS sequence"/>
</dbReference>
<dbReference type="InterPro" id="IPR011009">
    <property type="entry name" value="Kinase-like_dom_sf"/>
</dbReference>
<reference evidence="1" key="1">
    <citation type="submission" date="2023-03" db="EMBL/GenBank/DDBJ databases">
        <title>Massive genome expansion in bonnet fungi (Mycena s.s.) driven by repeated elements and novel gene families across ecological guilds.</title>
        <authorList>
            <consortium name="Lawrence Berkeley National Laboratory"/>
            <person name="Harder C.B."/>
            <person name="Miyauchi S."/>
            <person name="Viragh M."/>
            <person name="Kuo A."/>
            <person name="Thoen E."/>
            <person name="Andreopoulos B."/>
            <person name="Lu D."/>
            <person name="Skrede I."/>
            <person name="Drula E."/>
            <person name="Henrissat B."/>
            <person name="Morin E."/>
            <person name="Kohler A."/>
            <person name="Barry K."/>
            <person name="LaButti K."/>
            <person name="Morin E."/>
            <person name="Salamov A."/>
            <person name="Lipzen A."/>
            <person name="Mereny Z."/>
            <person name="Hegedus B."/>
            <person name="Baldrian P."/>
            <person name="Stursova M."/>
            <person name="Weitz H."/>
            <person name="Taylor A."/>
            <person name="Grigoriev I.V."/>
            <person name="Nagy L.G."/>
            <person name="Martin F."/>
            <person name="Kauserud H."/>
        </authorList>
    </citation>
    <scope>NUCLEOTIDE SEQUENCE</scope>
    <source>
        <strain evidence="1">CBHHK002</strain>
    </source>
</reference>
<evidence type="ECO:0000313" key="2">
    <source>
        <dbReference type="Proteomes" id="UP001218218"/>
    </source>
</evidence>
<dbReference type="AlphaFoldDB" id="A0AAD6YX70"/>
<protein>
    <submittedName>
        <fullName evidence="1">Uncharacterized protein</fullName>
    </submittedName>
</protein>
<dbReference type="EMBL" id="JARIHO010000162">
    <property type="protein sequence ID" value="KAJ7300544.1"/>
    <property type="molecule type" value="Genomic_DNA"/>
</dbReference>
<dbReference type="SUPFAM" id="SSF56112">
    <property type="entry name" value="Protein kinase-like (PK-like)"/>
    <property type="match status" value="1"/>
</dbReference>